<evidence type="ECO:0000313" key="7">
    <source>
        <dbReference type="EMBL" id="RFM23086.1"/>
    </source>
</evidence>
<dbReference type="InterPro" id="IPR050833">
    <property type="entry name" value="Poly_Biosynth_Transport"/>
</dbReference>
<evidence type="ECO:0000256" key="2">
    <source>
        <dbReference type="ARBA" id="ARBA00022475"/>
    </source>
</evidence>
<reference evidence="7 8" key="1">
    <citation type="journal article" date="2011" name="ISME J.">
        <title>Community ecology of hot spring cyanobacterial mats: predominant populations and their functional potential.</title>
        <authorList>
            <person name="Klatt C.G."/>
            <person name="Wood J.M."/>
            <person name="Rusch D.B."/>
            <person name="Bateson M.M."/>
            <person name="Hamamura N."/>
            <person name="Heidelberg J.F."/>
            <person name="Grossman A.R."/>
            <person name="Bhaya D."/>
            <person name="Cohan F.M."/>
            <person name="Kuhl M."/>
            <person name="Bryant D.A."/>
            <person name="Ward D.M."/>
        </authorList>
    </citation>
    <scope>NUCLEOTIDE SEQUENCE [LARGE SCALE GENOMIC DNA]</scope>
    <source>
        <strain evidence="7">OS</strain>
    </source>
</reference>
<feature type="transmembrane region" description="Helical" evidence="6">
    <location>
        <begin position="100"/>
        <end position="122"/>
    </location>
</feature>
<feature type="transmembrane region" description="Helical" evidence="6">
    <location>
        <begin position="65"/>
        <end position="88"/>
    </location>
</feature>
<sequence length="429" mass="47283">MNLSEANKWASAVARRILHRQPSMSWNAAQIYFYQFLAILLGLVSNIIIARLLGPKEKGVYDLYVLLSNFISEIGTLGFGYGLLYYLLSQCRAIAEVHGTGLVFSAVMGLVTAAIGFSGLAILRSSFQGLPDWIILLCFFSSPFLYYRIIWGNLLLGIDKSVTIYRNSFLLSAIILAGVLVLWQVERASASTVVVLNMLATLAITIVGATVLLSDLRKTTFNFALAKDSLKYGWIFFIGHLANVLHFRIDQIMVNHWLGTEKVGVYAVSLRWAEMLFVLDTGIIAATFYKAGSAAGAESYDMSLRHAKLMLAIMSSVGLLLAISSYPLVYFLYGEAYLDATLPLVILIPGIAFWSSGKILSRYLSYNQGKMWLTTGCSVVGLCINVLLNLMLIPKYGLIGASTASSISYITVIILIFWIYQQARPSGNE</sequence>
<keyword evidence="5 6" id="KW-0472">Membrane</keyword>
<feature type="transmembrane region" description="Helical" evidence="6">
    <location>
        <begin position="269"/>
        <end position="289"/>
    </location>
</feature>
<feature type="transmembrane region" description="Helical" evidence="6">
    <location>
        <begin position="31"/>
        <end position="53"/>
    </location>
</feature>
<feature type="transmembrane region" description="Helical" evidence="6">
    <location>
        <begin position="168"/>
        <end position="185"/>
    </location>
</feature>
<evidence type="ECO:0000313" key="8">
    <source>
        <dbReference type="Proteomes" id="UP000266389"/>
    </source>
</evidence>
<comment type="subcellular location">
    <subcellularLocation>
        <location evidence="1">Cell membrane</location>
        <topology evidence="1">Multi-pass membrane protein</topology>
    </subcellularLocation>
</comment>
<evidence type="ECO:0000256" key="1">
    <source>
        <dbReference type="ARBA" id="ARBA00004651"/>
    </source>
</evidence>
<proteinExistence type="predicted"/>
<protein>
    <submittedName>
        <fullName evidence="7">Uncharacterized protein</fullName>
    </submittedName>
</protein>
<name>A0A395LWS2_9BACT</name>
<feature type="transmembrane region" description="Helical" evidence="6">
    <location>
        <begin position="134"/>
        <end position="156"/>
    </location>
</feature>
<dbReference type="Pfam" id="PF13440">
    <property type="entry name" value="Polysacc_synt_3"/>
    <property type="match status" value="1"/>
</dbReference>
<evidence type="ECO:0000256" key="6">
    <source>
        <dbReference type="SAM" id="Phobius"/>
    </source>
</evidence>
<feature type="transmembrane region" description="Helical" evidence="6">
    <location>
        <begin position="398"/>
        <end position="420"/>
    </location>
</feature>
<feature type="transmembrane region" description="Helical" evidence="6">
    <location>
        <begin position="191"/>
        <end position="212"/>
    </location>
</feature>
<dbReference type="AlphaFoldDB" id="A0A395LWS2"/>
<evidence type="ECO:0000256" key="5">
    <source>
        <dbReference type="ARBA" id="ARBA00023136"/>
    </source>
</evidence>
<comment type="caution">
    <text evidence="7">The sequence shown here is derived from an EMBL/GenBank/DDBJ whole genome shotgun (WGS) entry which is preliminary data.</text>
</comment>
<dbReference type="PANTHER" id="PTHR30250:SF11">
    <property type="entry name" value="O-ANTIGEN TRANSPORTER-RELATED"/>
    <property type="match status" value="1"/>
</dbReference>
<keyword evidence="3 6" id="KW-0812">Transmembrane</keyword>
<dbReference type="EMBL" id="PHFL01000070">
    <property type="protein sequence ID" value="RFM23086.1"/>
    <property type="molecule type" value="Genomic_DNA"/>
</dbReference>
<accession>A0A395LWS2</accession>
<evidence type="ECO:0000256" key="3">
    <source>
        <dbReference type="ARBA" id="ARBA00022692"/>
    </source>
</evidence>
<feature type="transmembrane region" description="Helical" evidence="6">
    <location>
        <begin position="232"/>
        <end position="249"/>
    </location>
</feature>
<keyword evidence="2" id="KW-1003">Cell membrane</keyword>
<evidence type="ECO:0000256" key="4">
    <source>
        <dbReference type="ARBA" id="ARBA00022989"/>
    </source>
</evidence>
<dbReference type="GO" id="GO:0005886">
    <property type="term" value="C:plasma membrane"/>
    <property type="evidence" value="ECO:0007669"/>
    <property type="project" value="UniProtKB-SubCell"/>
</dbReference>
<dbReference type="Proteomes" id="UP000266389">
    <property type="component" value="Unassembled WGS sequence"/>
</dbReference>
<gene>
    <name evidence="7" type="ORF">D0433_12495</name>
</gene>
<keyword evidence="4 6" id="KW-1133">Transmembrane helix</keyword>
<dbReference type="PANTHER" id="PTHR30250">
    <property type="entry name" value="PST FAMILY PREDICTED COLANIC ACID TRANSPORTER"/>
    <property type="match status" value="1"/>
</dbReference>
<feature type="transmembrane region" description="Helical" evidence="6">
    <location>
        <begin position="340"/>
        <end position="360"/>
    </location>
</feature>
<organism evidence="7 8">
    <name type="scientific">Candidatus Thermochlorobacter aerophilus</name>
    <dbReference type="NCBI Taxonomy" id="1868324"/>
    <lineage>
        <taxon>Bacteria</taxon>
        <taxon>Pseudomonadati</taxon>
        <taxon>Chlorobiota</taxon>
        <taxon>Chlorobiia</taxon>
        <taxon>Chlorobiales</taxon>
        <taxon>Candidatus Thermochlorobacteriaceae</taxon>
        <taxon>Candidatus Thermochlorobacter</taxon>
    </lineage>
</organism>
<feature type="transmembrane region" description="Helical" evidence="6">
    <location>
        <begin position="372"/>
        <end position="392"/>
    </location>
</feature>
<feature type="transmembrane region" description="Helical" evidence="6">
    <location>
        <begin position="309"/>
        <end position="334"/>
    </location>
</feature>